<comment type="caution">
    <text evidence="5">The sequence shown here is derived from an EMBL/GenBank/DDBJ whole genome shotgun (WGS) entry which is preliminary data.</text>
</comment>
<dbReference type="GO" id="GO:1990165">
    <property type="term" value="F:single-strand break-containing DNA binding"/>
    <property type="evidence" value="ECO:0007669"/>
    <property type="project" value="TreeGrafter"/>
</dbReference>
<name>A0A6A0H2B7_HYAAZ</name>
<reference evidence="5" key="1">
    <citation type="submission" date="2014-08" db="EMBL/GenBank/DDBJ databases">
        <authorList>
            <person name="Murali S."/>
            <person name="Richards S."/>
            <person name="Bandaranaike D."/>
            <person name="Bellair M."/>
            <person name="Blankenburg K."/>
            <person name="Chao H."/>
            <person name="Dinh H."/>
            <person name="Doddapaneni H."/>
            <person name="Dugan-Rocha S."/>
            <person name="Elkadiri S."/>
            <person name="Gnanaolivu R."/>
            <person name="Hughes D."/>
            <person name="Lee S."/>
            <person name="Li M."/>
            <person name="Ming W."/>
            <person name="Munidasa M."/>
            <person name="Muniz J."/>
            <person name="Nguyen L."/>
            <person name="Osuji N."/>
            <person name="Pu L.-L."/>
            <person name="Puazo M."/>
            <person name="Skinner E."/>
            <person name="Qu C."/>
            <person name="Quiroz J."/>
            <person name="Raj R."/>
            <person name="Weissenberger G."/>
            <person name="Xin Y."/>
            <person name="Zou X."/>
            <person name="Han Y."/>
            <person name="Worley K."/>
            <person name="Muzny D."/>
            <person name="Gibbs R."/>
        </authorList>
    </citation>
    <scope>NUCLEOTIDE SEQUENCE</scope>
    <source>
        <strain evidence="5">HAZT.00-mixed</strain>
        <tissue evidence="5">Whole organism</tissue>
    </source>
</reference>
<dbReference type="Pfam" id="PF11969">
    <property type="entry name" value="DcpS_C"/>
    <property type="match status" value="1"/>
</dbReference>
<feature type="domain" description="Aprataxin C2HE/C2H2/C2HC zinc finger" evidence="4">
    <location>
        <begin position="238"/>
        <end position="297"/>
    </location>
</feature>
<gene>
    <name evidence="5" type="ORF">HAZT_HAZT007975</name>
</gene>
<dbReference type="Gene3D" id="3.30.428.10">
    <property type="entry name" value="HIT-like"/>
    <property type="match status" value="1"/>
</dbReference>
<accession>A0A6A0H2B7</accession>
<dbReference type="AlphaFoldDB" id="A0A6A0H2B7"/>
<dbReference type="InterPro" id="IPR032566">
    <property type="entry name" value="Znf-C2HE"/>
</dbReference>
<evidence type="ECO:0000256" key="1">
    <source>
        <dbReference type="ARBA" id="ARBA00022763"/>
    </source>
</evidence>
<organism evidence="5">
    <name type="scientific">Hyalella azteca</name>
    <name type="common">Amphipod</name>
    <dbReference type="NCBI Taxonomy" id="294128"/>
    <lineage>
        <taxon>Eukaryota</taxon>
        <taxon>Metazoa</taxon>
        <taxon>Ecdysozoa</taxon>
        <taxon>Arthropoda</taxon>
        <taxon>Crustacea</taxon>
        <taxon>Multicrustacea</taxon>
        <taxon>Malacostraca</taxon>
        <taxon>Eumalacostraca</taxon>
        <taxon>Peracarida</taxon>
        <taxon>Amphipoda</taxon>
        <taxon>Senticaudata</taxon>
        <taxon>Talitrida</taxon>
        <taxon>Talitroidea</taxon>
        <taxon>Hyalellidae</taxon>
        <taxon>Hyalella</taxon>
    </lineage>
</organism>
<protein>
    <recommendedName>
        <fullName evidence="4">Aprataxin C2HE/C2H2/C2HC zinc finger domain-containing protein</fullName>
    </recommendedName>
</protein>
<dbReference type="SUPFAM" id="SSF54197">
    <property type="entry name" value="HIT-like"/>
    <property type="match status" value="1"/>
</dbReference>
<proteinExistence type="predicted"/>
<dbReference type="GO" id="GO:0005634">
    <property type="term" value="C:nucleus"/>
    <property type="evidence" value="ECO:0007669"/>
    <property type="project" value="TreeGrafter"/>
</dbReference>
<dbReference type="Proteomes" id="UP000711488">
    <property type="component" value="Unassembled WGS sequence"/>
</dbReference>
<dbReference type="GO" id="GO:0003697">
    <property type="term" value="F:single-stranded DNA binding"/>
    <property type="evidence" value="ECO:0007669"/>
    <property type="project" value="TreeGrafter"/>
</dbReference>
<dbReference type="EMBL" id="JQDR03008602">
    <property type="protein sequence ID" value="KAA0196925.1"/>
    <property type="molecule type" value="Genomic_DNA"/>
</dbReference>
<dbReference type="GO" id="GO:0033699">
    <property type="term" value="F:DNA 5'-adenosine monophosphate hydrolase activity"/>
    <property type="evidence" value="ECO:0007669"/>
    <property type="project" value="TreeGrafter"/>
</dbReference>
<reference evidence="5" key="2">
    <citation type="journal article" date="2018" name="Environ. Sci. Technol.">
        <title>The Toxicogenome of Hyalella azteca: A Model for Sediment Ecotoxicology and Evolutionary Toxicology.</title>
        <authorList>
            <person name="Poynton H.C."/>
            <person name="Hasenbein S."/>
            <person name="Benoit J.B."/>
            <person name="Sepulveda M.S."/>
            <person name="Poelchau M.F."/>
            <person name="Hughes D.S.T."/>
            <person name="Murali S.C."/>
            <person name="Chen S."/>
            <person name="Glastad K.M."/>
            <person name="Goodisman M.A.D."/>
            <person name="Werren J.H."/>
            <person name="Vineis J.H."/>
            <person name="Bowen J.L."/>
            <person name="Friedrich M."/>
            <person name="Jones J."/>
            <person name="Robertson H.M."/>
            <person name="Feyereisen R."/>
            <person name="Mechler-Hickson A."/>
            <person name="Mathers N."/>
            <person name="Lee C.E."/>
            <person name="Colbourne J.K."/>
            <person name="Biales A."/>
            <person name="Johnston J.S."/>
            <person name="Wellborn G.A."/>
            <person name="Rosendale A.J."/>
            <person name="Cridge A.G."/>
            <person name="Munoz-Torres M.C."/>
            <person name="Bain P.A."/>
            <person name="Manny A.R."/>
            <person name="Major K.M."/>
            <person name="Lambert F.N."/>
            <person name="Vulpe C.D."/>
            <person name="Tuck P."/>
            <person name="Blalock B.J."/>
            <person name="Lin Y.Y."/>
            <person name="Smith M.E."/>
            <person name="Ochoa-Acuna H."/>
            <person name="Chen M.M."/>
            <person name="Childers C.P."/>
            <person name="Qu J."/>
            <person name="Dugan S."/>
            <person name="Lee S.L."/>
            <person name="Chao H."/>
            <person name="Dinh H."/>
            <person name="Han Y."/>
            <person name="Doddapaneni H."/>
            <person name="Worley K.C."/>
            <person name="Muzny D.M."/>
            <person name="Gibbs R.A."/>
            <person name="Richards S."/>
        </authorList>
    </citation>
    <scope>NUCLEOTIDE SEQUENCE</scope>
    <source>
        <strain evidence="5">HAZT.00-mixed</strain>
        <tissue evidence="5">Whole organism</tissue>
    </source>
</reference>
<dbReference type="FunFam" id="3.30.428.10:FF:000004">
    <property type="entry name" value="aprataxin isoform X2"/>
    <property type="match status" value="1"/>
</dbReference>
<dbReference type="PANTHER" id="PTHR12486">
    <property type="entry name" value="APRATAXIN-RELATED"/>
    <property type="match status" value="1"/>
</dbReference>
<dbReference type="GO" id="GO:0000012">
    <property type="term" value="P:single strand break repair"/>
    <property type="evidence" value="ECO:0007669"/>
    <property type="project" value="TreeGrafter"/>
</dbReference>
<feature type="region of interest" description="Disordered" evidence="3">
    <location>
        <begin position="33"/>
        <end position="79"/>
    </location>
</feature>
<dbReference type="PANTHER" id="PTHR12486:SF4">
    <property type="entry name" value="APRATAXIN"/>
    <property type="match status" value="1"/>
</dbReference>
<keyword evidence="2" id="KW-0234">DNA repair</keyword>
<evidence type="ECO:0000256" key="2">
    <source>
        <dbReference type="ARBA" id="ARBA00023204"/>
    </source>
</evidence>
<dbReference type="GO" id="GO:0030983">
    <property type="term" value="F:mismatched DNA binding"/>
    <property type="evidence" value="ECO:0007669"/>
    <property type="project" value="TreeGrafter"/>
</dbReference>
<feature type="region of interest" description="Disordered" evidence="3">
    <location>
        <begin position="98"/>
        <end position="123"/>
    </location>
</feature>
<dbReference type="GO" id="GO:0003725">
    <property type="term" value="F:double-stranded RNA binding"/>
    <property type="evidence" value="ECO:0007669"/>
    <property type="project" value="TreeGrafter"/>
</dbReference>
<evidence type="ECO:0000256" key="3">
    <source>
        <dbReference type="SAM" id="MobiDB-lite"/>
    </source>
</evidence>
<evidence type="ECO:0000313" key="5">
    <source>
        <dbReference type="EMBL" id="KAA0196925.1"/>
    </source>
</evidence>
<sequence length="397" mass="44689">MQRNMFPGCNSGGMGSMGINPLMFCGGMQAHHTHAASLSHHPPHPSHHHHPHHHQHHHLHHHPASQLHPPPSTLAHHHAQLHAHVPAVQAPPVEAVPAAACKGKKRKSSSSPARPPRPEKKTCTAGILEHMKDTNLVVLSDDHILIMKAKYPKALHHYIVVPRENLASLKNAEARHLALFRHMDERARNYIASQNLQVSFRYGYHAIPITDQLVYLHAISQDFDSPWLRTKKQWNSFNTEYFIESTAVLQCLASRGRMVTCSAADGKRLLEMPISCHKCSHPASSMMELKQHLLKHLFTGPLMPDVAKSVHPLWPTESQEEDSSFTFRNPVCIFKHPKSTFRKQMSGSKTASVVRRPVIRPPPSNPLACAIRHANWRKTFMELRKPKVSVTLVRGSL</sequence>
<feature type="compositionally biased region" description="Basic residues" evidence="3">
    <location>
        <begin position="41"/>
        <end position="63"/>
    </location>
</feature>
<evidence type="ECO:0000259" key="4">
    <source>
        <dbReference type="Pfam" id="PF16278"/>
    </source>
</evidence>
<keyword evidence="1" id="KW-0227">DNA damage</keyword>
<reference evidence="5" key="3">
    <citation type="submission" date="2019-06" db="EMBL/GenBank/DDBJ databases">
        <authorList>
            <person name="Poynton C."/>
            <person name="Hasenbein S."/>
            <person name="Benoit J.B."/>
            <person name="Sepulveda M.S."/>
            <person name="Poelchau M.F."/>
            <person name="Murali S.C."/>
            <person name="Chen S."/>
            <person name="Glastad K.M."/>
            <person name="Werren J.H."/>
            <person name="Vineis J.H."/>
            <person name="Bowen J.L."/>
            <person name="Friedrich M."/>
            <person name="Jones J."/>
            <person name="Robertson H.M."/>
            <person name="Feyereisen R."/>
            <person name="Mechler-Hickson A."/>
            <person name="Mathers N."/>
            <person name="Lee C.E."/>
            <person name="Colbourne J.K."/>
            <person name="Biales A."/>
            <person name="Johnston J.S."/>
            <person name="Wellborn G.A."/>
            <person name="Rosendale A.J."/>
            <person name="Cridge A.G."/>
            <person name="Munoz-Torres M.C."/>
            <person name="Bain P.A."/>
            <person name="Manny A.R."/>
            <person name="Major K.M."/>
            <person name="Lambert F.N."/>
            <person name="Vulpe C.D."/>
            <person name="Tuck P."/>
            <person name="Blalock B.J."/>
            <person name="Lin Y.-Y."/>
            <person name="Smith M.E."/>
            <person name="Ochoa-Acuna H."/>
            <person name="Chen M.-J.M."/>
            <person name="Childers C.P."/>
            <person name="Qu J."/>
            <person name="Dugan S."/>
            <person name="Lee S.L."/>
            <person name="Chao H."/>
            <person name="Dinh H."/>
            <person name="Han Y."/>
            <person name="Doddapaneni H."/>
            <person name="Worley K.C."/>
            <person name="Muzny D.M."/>
            <person name="Gibbs R.A."/>
            <person name="Richards S."/>
        </authorList>
    </citation>
    <scope>NUCLEOTIDE SEQUENCE</scope>
    <source>
        <strain evidence="5">HAZT.00-mixed</strain>
        <tissue evidence="5">Whole organism</tissue>
    </source>
</reference>
<dbReference type="InterPro" id="IPR036265">
    <property type="entry name" value="HIT-like_sf"/>
</dbReference>
<dbReference type="Pfam" id="PF16278">
    <property type="entry name" value="zf-C2HE"/>
    <property type="match status" value="1"/>
</dbReference>